<sequence length="233" mass="24408">MAPPKSSITLAPPRLLIIAAPPWPPFPTVSSGLAVPRTVSGSPTHPASPLSGGPRDPPLLLHRLHHGSSSFWVAPPASGPSFFRLHWSPLSLRCSASAMDFWDYGSALSLQPFQLYSFPPTSPQCPLTMAPPKSSITLAPPWLLVTTAPPWPPFPTVSSGLAVPRTASGSPTRPASPPIWVAKGLSLLQSPMVSSAVGSPVVSSLPLPPQDPHPPSTYVVSLTVPRGAYQEGP</sequence>
<dbReference type="Proteomes" id="UP000281406">
    <property type="component" value="Unassembled WGS sequence"/>
</dbReference>
<reference evidence="2 3" key="1">
    <citation type="submission" date="2018-10" db="EMBL/GenBank/DDBJ databases">
        <title>Genome assembly for a Yunnan-Guizhou Plateau 3E fish, Anabarilius grahami (Regan), and its evolutionary and genetic applications.</title>
        <authorList>
            <person name="Jiang W."/>
        </authorList>
    </citation>
    <scope>NUCLEOTIDE SEQUENCE [LARGE SCALE GENOMIC DNA]</scope>
    <source>
        <strain evidence="2">AG-KIZ</strain>
        <tissue evidence="2">Muscle</tissue>
    </source>
</reference>
<organism evidence="2 3">
    <name type="scientific">Anabarilius grahami</name>
    <name type="common">Kanglang fish</name>
    <name type="synonym">Barilius grahami</name>
    <dbReference type="NCBI Taxonomy" id="495550"/>
    <lineage>
        <taxon>Eukaryota</taxon>
        <taxon>Metazoa</taxon>
        <taxon>Chordata</taxon>
        <taxon>Craniata</taxon>
        <taxon>Vertebrata</taxon>
        <taxon>Euteleostomi</taxon>
        <taxon>Actinopterygii</taxon>
        <taxon>Neopterygii</taxon>
        <taxon>Teleostei</taxon>
        <taxon>Ostariophysi</taxon>
        <taxon>Cypriniformes</taxon>
        <taxon>Xenocyprididae</taxon>
        <taxon>Xenocypridinae</taxon>
        <taxon>Xenocypridinae incertae sedis</taxon>
        <taxon>Anabarilius</taxon>
    </lineage>
</organism>
<dbReference type="EMBL" id="RJVU01035944">
    <property type="protein sequence ID" value="ROL47271.1"/>
    <property type="molecule type" value="Genomic_DNA"/>
</dbReference>
<keyword evidence="3" id="KW-1185">Reference proteome</keyword>
<evidence type="ECO:0000313" key="3">
    <source>
        <dbReference type="Proteomes" id="UP000281406"/>
    </source>
</evidence>
<proteinExistence type="predicted"/>
<dbReference type="AlphaFoldDB" id="A0A3N0YN09"/>
<name>A0A3N0YN09_ANAGA</name>
<feature type="region of interest" description="Disordered" evidence="1">
    <location>
        <begin position="199"/>
        <end position="219"/>
    </location>
</feature>
<feature type="region of interest" description="Disordered" evidence="1">
    <location>
        <begin position="37"/>
        <end position="56"/>
    </location>
</feature>
<accession>A0A3N0YN09</accession>
<gene>
    <name evidence="2" type="ORF">DPX16_6451</name>
</gene>
<evidence type="ECO:0000313" key="2">
    <source>
        <dbReference type="EMBL" id="ROL47271.1"/>
    </source>
</evidence>
<feature type="compositionally biased region" description="Pro residues" evidence="1">
    <location>
        <begin position="206"/>
        <end position="215"/>
    </location>
</feature>
<protein>
    <submittedName>
        <fullName evidence="2">Uncharacterized protein</fullName>
    </submittedName>
</protein>
<comment type="caution">
    <text evidence="2">The sequence shown here is derived from an EMBL/GenBank/DDBJ whole genome shotgun (WGS) entry which is preliminary data.</text>
</comment>
<evidence type="ECO:0000256" key="1">
    <source>
        <dbReference type="SAM" id="MobiDB-lite"/>
    </source>
</evidence>